<dbReference type="InterPro" id="IPR006043">
    <property type="entry name" value="NCS2"/>
</dbReference>
<feature type="transmembrane region" description="Helical" evidence="7">
    <location>
        <begin position="389"/>
        <end position="409"/>
    </location>
</feature>
<protein>
    <submittedName>
        <fullName evidence="8">NCS2 family permease</fullName>
    </submittedName>
</protein>
<dbReference type="GO" id="GO:0005886">
    <property type="term" value="C:plasma membrane"/>
    <property type="evidence" value="ECO:0007669"/>
    <property type="project" value="TreeGrafter"/>
</dbReference>
<dbReference type="InterPro" id="IPR045018">
    <property type="entry name" value="Azg-like"/>
</dbReference>
<evidence type="ECO:0000256" key="4">
    <source>
        <dbReference type="ARBA" id="ARBA00022692"/>
    </source>
</evidence>
<reference evidence="8" key="1">
    <citation type="submission" date="2020-10" db="EMBL/GenBank/DDBJ databases">
        <authorList>
            <person name="Gilroy R."/>
        </authorList>
    </citation>
    <scope>NUCLEOTIDE SEQUENCE</scope>
    <source>
        <strain evidence="8">ChiGjej1B1-24693</strain>
    </source>
</reference>
<evidence type="ECO:0000256" key="6">
    <source>
        <dbReference type="ARBA" id="ARBA00023136"/>
    </source>
</evidence>
<accession>A0A9D1KMY5</accession>
<reference evidence="8" key="2">
    <citation type="journal article" date="2021" name="PeerJ">
        <title>Extensive microbial diversity within the chicken gut microbiome revealed by metagenomics and culture.</title>
        <authorList>
            <person name="Gilroy R."/>
            <person name="Ravi A."/>
            <person name="Getino M."/>
            <person name="Pursley I."/>
            <person name="Horton D.L."/>
            <person name="Alikhan N.F."/>
            <person name="Baker D."/>
            <person name="Gharbi K."/>
            <person name="Hall N."/>
            <person name="Watson M."/>
            <person name="Adriaenssens E.M."/>
            <person name="Foster-Nyarko E."/>
            <person name="Jarju S."/>
            <person name="Secka A."/>
            <person name="Antonio M."/>
            <person name="Oren A."/>
            <person name="Chaudhuri R.R."/>
            <person name="La Ragione R."/>
            <person name="Hildebrand F."/>
            <person name="Pallen M.J."/>
        </authorList>
    </citation>
    <scope>NUCLEOTIDE SEQUENCE</scope>
    <source>
        <strain evidence="8">ChiGjej1B1-24693</strain>
    </source>
</reference>
<feature type="transmembrane region" description="Helical" evidence="7">
    <location>
        <begin position="93"/>
        <end position="112"/>
    </location>
</feature>
<comment type="similarity">
    <text evidence="2">Belongs to the nucleobase:cation symporter-2 (NCS2) (TC 2.A.40) family. Azg-like subfamily.</text>
</comment>
<evidence type="ECO:0000256" key="2">
    <source>
        <dbReference type="ARBA" id="ARBA00005697"/>
    </source>
</evidence>
<dbReference type="EMBL" id="DVLP01000426">
    <property type="protein sequence ID" value="HIT76849.1"/>
    <property type="molecule type" value="Genomic_DNA"/>
</dbReference>
<evidence type="ECO:0000256" key="7">
    <source>
        <dbReference type="SAM" id="Phobius"/>
    </source>
</evidence>
<feature type="transmembrane region" description="Helical" evidence="7">
    <location>
        <begin position="447"/>
        <end position="473"/>
    </location>
</feature>
<keyword evidence="4 7" id="KW-0812">Transmembrane</keyword>
<keyword evidence="6 7" id="KW-0472">Membrane</keyword>
<dbReference type="AlphaFoldDB" id="A0A9D1KMY5"/>
<feature type="transmembrane region" description="Helical" evidence="7">
    <location>
        <begin position="173"/>
        <end position="193"/>
    </location>
</feature>
<feature type="transmembrane region" description="Helical" evidence="7">
    <location>
        <begin position="143"/>
        <end position="161"/>
    </location>
</feature>
<feature type="transmembrane region" description="Helical" evidence="7">
    <location>
        <begin position="308"/>
        <end position="336"/>
    </location>
</feature>
<evidence type="ECO:0000256" key="3">
    <source>
        <dbReference type="ARBA" id="ARBA00022448"/>
    </source>
</evidence>
<dbReference type="GO" id="GO:0012505">
    <property type="term" value="C:endomembrane system"/>
    <property type="evidence" value="ECO:0007669"/>
    <property type="project" value="UniProtKB-SubCell"/>
</dbReference>
<feature type="transmembrane region" description="Helical" evidence="7">
    <location>
        <begin position="239"/>
        <end position="262"/>
    </location>
</feature>
<name>A0A9D1KMY5_9ACTN</name>
<keyword evidence="5 7" id="KW-1133">Transmembrane helix</keyword>
<comment type="subcellular location">
    <subcellularLocation>
        <location evidence="1">Endomembrane system</location>
        <topology evidence="1">Multi-pass membrane protein</topology>
    </subcellularLocation>
</comment>
<dbReference type="PANTHER" id="PTHR43337:SF1">
    <property type="entry name" value="XANTHINE_URACIL PERMEASE C887.17-RELATED"/>
    <property type="match status" value="1"/>
</dbReference>
<feature type="transmembrane region" description="Helical" evidence="7">
    <location>
        <begin position="39"/>
        <end position="60"/>
    </location>
</feature>
<feature type="transmembrane region" description="Helical" evidence="7">
    <location>
        <begin position="485"/>
        <end position="504"/>
    </location>
</feature>
<evidence type="ECO:0000313" key="9">
    <source>
        <dbReference type="Proteomes" id="UP000886842"/>
    </source>
</evidence>
<dbReference type="Pfam" id="PF00860">
    <property type="entry name" value="Xan_ur_permease"/>
    <property type="match status" value="1"/>
</dbReference>
<sequence length="510" mass="52843">MVSKSPKAVRRPAAQQSSSGPIDRWFEISKRGSTVPTEVIGGLVTFFAMAYILALNPLIIGTATDVLGNFLGGIPGGSPDAPNLEGMAQSKSMVAAATALVAGVMSILMGVIGRFPIALATGLGLNAVVAFTVAAQFPWEQAMALVVWEGIFIALLVFTGFRTAVFRAVPPSLRSAISVGIGMFVALVGLANAGIVRTGGGLIEMGVAGSLRGWPMAIFVFGLIVLIVLQVLKVRGSLLLSILAATIAAVIVESVAKVGVFIPASDDSPGNPTGWMLNVPTFHGVVDTPDLGLIGRVDMFGAFTDPKLIITALLLVFALMLADFFDTMGTVVAVGAEGNLLDSKGNPPHLSPILVVDSLGAAAGGLGSVSSNTAFVESTSGVAAGARTGLASVVTGVAFLIAMFFAPIINMVPSEAASPVLLFVGFLMMGQITKIDWDDIEDALPAFLTIALMPFTYSITTGMGAGFIVWVLLKVLRGKVRTVHPLLWVISIAFVIYFIQGILLDLVQAG</sequence>
<gene>
    <name evidence="8" type="ORF">IAA98_14815</name>
</gene>
<proteinExistence type="inferred from homology"/>
<dbReference type="GO" id="GO:0005345">
    <property type="term" value="F:purine nucleobase transmembrane transporter activity"/>
    <property type="evidence" value="ECO:0007669"/>
    <property type="project" value="TreeGrafter"/>
</dbReference>
<feature type="transmembrane region" description="Helical" evidence="7">
    <location>
        <begin position="213"/>
        <end position="232"/>
    </location>
</feature>
<feature type="transmembrane region" description="Helical" evidence="7">
    <location>
        <begin position="117"/>
        <end position="137"/>
    </location>
</feature>
<dbReference type="PANTHER" id="PTHR43337">
    <property type="entry name" value="XANTHINE/URACIL PERMEASE C887.17-RELATED"/>
    <property type="match status" value="1"/>
</dbReference>
<evidence type="ECO:0000313" key="8">
    <source>
        <dbReference type="EMBL" id="HIT76849.1"/>
    </source>
</evidence>
<dbReference type="Proteomes" id="UP000886842">
    <property type="component" value="Unassembled WGS sequence"/>
</dbReference>
<evidence type="ECO:0000256" key="1">
    <source>
        <dbReference type="ARBA" id="ARBA00004127"/>
    </source>
</evidence>
<comment type="caution">
    <text evidence="8">The sequence shown here is derived from an EMBL/GenBank/DDBJ whole genome shotgun (WGS) entry which is preliminary data.</text>
</comment>
<evidence type="ECO:0000256" key="5">
    <source>
        <dbReference type="ARBA" id="ARBA00022989"/>
    </source>
</evidence>
<organism evidence="8 9">
    <name type="scientific">Candidatus Avipropionibacterium avicola</name>
    <dbReference type="NCBI Taxonomy" id="2840701"/>
    <lineage>
        <taxon>Bacteria</taxon>
        <taxon>Bacillati</taxon>
        <taxon>Actinomycetota</taxon>
        <taxon>Actinomycetes</taxon>
        <taxon>Propionibacteriales</taxon>
        <taxon>Propionibacteriaceae</taxon>
        <taxon>Propionibacteriaceae incertae sedis</taxon>
        <taxon>Candidatus Avipropionibacterium</taxon>
    </lineage>
</organism>
<keyword evidence="3" id="KW-0813">Transport</keyword>